<reference evidence="1" key="1">
    <citation type="submission" date="2020-09" db="EMBL/GenBank/DDBJ databases">
        <title>Genome-Enabled Discovery of Anthraquinone Biosynthesis in Senna tora.</title>
        <authorList>
            <person name="Kang S.-H."/>
            <person name="Pandey R.P."/>
            <person name="Lee C.-M."/>
            <person name="Sim J.-S."/>
            <person name="Jeong J.-T."/>
            <person name="Choi B.-S."/>
            <person name="Jung M."/>
            <person name="Ginzburg D."/>
            <person name="Zhao K."/>
            <person name="Won S.Y."/>
            <person name="Oh T.-J."/>
            <person name="Yu Y."/>
            <person name="Kim N.-H."/>
            <person name="Lee O.R."/>
            <person name="Lee T.-H."/>
            <person name="Bashyal P."/>
            <person name="Kim T.-S."/>
            <person name="Lee W.-H."/>
            <person name="Kawkins C."/>
            <person name="Kim C.-K."/>
            <person name="Kim J.S."/>
            <person name="Ahn B.O."/>
            <person name="Rhee S.Y."/>
            <person name="Sohng J.K."/>
        </authorList>
    </citation>
    <scope>NUCLEOTIDE SEQUENCE</scope>
    <source>
        <tissue evidence="1">Leaf</tissue>
    </source>
</reference>
<keyword evidence="2" id="KW-1185">Reference proteome</keyword>
<dbReference type="Proteomes" id="UP000634136">
    <property type="component" value="Unassembled WGS sequence"/>
</dbReference>
<gene>
    <name evidence="1" type="ORF">G2W53_044463</name>
</gene>
<evidence type="ECO:0000313" key="1">
    <source>
        <dbReference type="EMBL" id="KAF7801017.1"/>
    </source>
</evidence>
<sequence length="65" mass="7752">MDLQKKIRQTRFKKGRKRQSLLVVVMPRSRCFVGKIVWESKALNRVSGIRFSKIMEEPSNGERMW</sequence>
<dbReference type="AlphaFoldDB" id="A0A834SHR9"/>
<comment type="caution">
    <text evidence="1">The sequence shown here is derived from an EMBL/GenBank/DDBJ whole genome shotgun (WGS) entry which is preliminary data.</text>
</comment>
<organism evidence="1 2">
    <name type="scientific">Senna tora</name>
    <dbReference type="NCBI Taxonomy" id="362788"/>
    <lineage>
        <taxon>Eukaryota</taxon>
        <taxon>Viridiplantae</taxon>
        <taxon>Streptophyta</taxon>
        <taxon>Embryophyta</taxon>
        <taxon>Tracheophyta</taxon>
        <taxon>Spermatophyta</taxon>
        <taxon>Magnoliopsida</taxon>
        <taxon>eudicotyledons</taxon>
        <taxon>Gunneridae</taxon>
        <taxon>Pentapetalae</taxon>
        <taxon>rosids</taxon>
        <taxon>fabids</taxon>
        <taxon>Fabales</taxon>
        <taxon>Fabaceae</taxon>
        <taxon>Caesalpinioideae</taxon>
        <taxon>Cassia clade</taxon>
        <taxon>Senna</taxon>
    </lineage>
</organism>
<proteinExistence type="predicted"/>
<evidence type="ECO:0000313" key="2">
    <source>
        <dbReference type="Proteomes" id="UP000634136"/>
    </source>
</evidence>
<protein>
    <submittedName>
        <fullName evidence="1">Uncharacterized protein</fullName>
    </submittedName>
</protein>
<dbReference type="EMBL" id="JAAIUW010000050">
    <property type="protein sequence ID" value="KAF7801017.1"/>
    <property type="molecule type" value="Genomic_DNA"/>
</dbReference>
<name>A0A834SHR9_9FABA</name>
<accession>A0A834SHR9</accession>